<dbReference type="GO" id="GO:0016020">
    <property type="term" value="C:membrane"/>
    <property type="evidence" value="ECO:0007669"/>
    <property type="project" value="UniProtKB-SubCell"/>
</dbReference>
<evidence type="ECO:0000256" key="5">
    <source>
        <dbReference type="NCBIfam" id="TIGR02228"/>
    </source>
</evidence>
<dbReference type="GO" id="GO:0006465">
    <property type="term" value="P:signal peptide processing"/>
    <property type="evidence" value="ECO:0007669"/>
    <property type="project" value="UniProtKB-UniRule"/>
</dbReference>
<dbReference type="CDD" id="cd06530">
    <property type="entry name" value="S26_SPase_I"/>
    <property type="match status" value="1"/>
</dbReference>
<keyword evidence="9" id="KW-1185">Reference proteome</keyword>
<dbReference type="NCBIfam" id="TIGR02228">
    <property type="entry name" value="sigpep_I_arch"/>
    <property type="match status" value="1"/>
</dbReference>
<name>A0A6G7XFK7_9MICO</name>
<evidence type="ECO:0000256" key="6">
    <source>
        <dbReference type="SAM" id="Phobius"/>
    </source>
</evidence>
<reference evidence="8 9" key="1">
    <citation type="submission" date="2020-03" db="EMBL/GenBank/DDBJ databases">
        <title>Leucobacter sp. nov., isolated from beetles.</title>
        <authorList>
            <person name="Hyun D.-W."/>
            <person name="Bae J.-W."/>
        </authorList>
    </citation>
    <scope>NUCLEOTIDE SEQUENCE [LARGE SCALE GENOMIC DNA]</scope>
    <source>
        <strain evidence="8 9">HDW9C</strain>
    </source>
</reference>
<gene>
    <name evidence="8" type="ORF">G7068_09135</name>
</gene>
<evidence type="ECO:0000256" key="1">
    <source>
        <dbReference type="ARBA" id="ARBA00004370"/>
    </source>
</evidence>
<keyword evidence="8" id="KW-0378">Hydrolase</keyword>
<feature type="transmembrane region" description="Helical" evidence="6">
    <location>
        <begin position="167"/>
        <end position="189"/>
    </location>
</feature>
<evidence type="ECO:0000256" key="4">
    <source>
        <dbReference type="ARBA" id="ARBA00023136"/>
    </source>
</evidence>
<dbReference type="AlphaFoldDB" id="A0A6G7XFK7"/>
<keyword evidence="4 6" id="KW-0472">Membrane</keyword>
<feature type="transmembrane region" description="Helical" evidence="6">
    <location>
        <begin position="33"/>
        <end position="55"/>
    </location>
</feature>
<evidence type="ECO:0000256" key="3">
    <source>
        <dbReference type="ARBA" id="ARBA00022989"/>
    </source>
</evidence>
<dbReference type="PRINTS" id="PR00728">
    <property type="entry name" value="SIGNALPTASE"/>
</dbReference>
<dbReference type="EC" id="3.4.21.89" evidence="5"/>
<keyword evidence="2 6" id="KW-0812">Transmembrane</keyword>
<organism evidence="8 9">
    <name type="scientific">Leucobacter viscericola</name>
    <dbReference type="NCBI Taxonomy" id="2714935"/>
    <lineage>
        <taxon>Bacteria</taxon>
        <taxon>Bacillati</taxon>
        <taxon>Actinomycetota</taxon>
        <taxon>Actinomycetes</taxon>
        <taxon>Micrococcales</taxon>
        <taxon>Microbacteriaceae</taxon>
        <taxon>Leucobacter</taxon>
    </lineage>
</organism>
<dbReference type="KEGG" id="lvi:G7068_09135"/>
<evidence type="ECO:0000256" key="2">
    <source>
        <dbReference type="ARBA" id="ARBA00022692"/>
    </source>
</evidence>
<dbReference type="GO" id="GO:0004252">
    <property type="term" value="F:serine-type endopeptidase activity"/>
    <property type="evidence" value="ECO:0007669"/>
    <property type="project" value="UniProtKB-UniRule"/>
</dbReference>
<dbReference type="SUPFAM" id="SSF51306">
    <property type="entry name" value="LexA/Signal peptidase"/>
    <property type="match status" value="1"/>
</dbReference>
<dbReference type="InterPro" id="IPR036286">
    <property type="entry name" value="LexA/Signal_pep-like_sf"/>
</dbReference>
<evidence type="ECO:0000259" key="7">
    <source>
        <dbReference type="Pfam" id="PF10502"/>
    </source>
</evidence>
<comment type="subcellular location">
    <subcellularLocation>
        <location evidence="1">Membrane</location>
    </subcellularLocation>
</comment>
<dbReference type="InterPro" id="IPR019533">
    <property type="entry name" value="Peptidase_S26"/>
</dbReference>
<evidence type="ECO:0000313" key="8">
    <source>
        <dbReference type="EMBL" id="QIK63345.1"/>
    </source>
</evidence>
<dbReference type="Pfam" id="PF10502">
    <property type="entry name" value="Peptidase_S26"/>
    <property type="match status" value="1"/>
</dbReference>
<accession>A0A6G7XFK7</accession>
<dbReference type="Proteomes" id="UP000502677">
    <property type="component" value="Chromosome"/>
</dbReference>
<feature type="domain" description="Peptidase S26" evidence="7">
    <location>
        <begin position="40"/>
        <end position="110"/>
    </location>
</feature>
<dbReference type="PANTHER" id="PTHR10806:SF6">
    <property type="entry name" value="SIGNAL PEPTIDASE COMPLEX CATALYTIC SUBUNIT SEC11"/>
    <property type="match status" value="1"/>
</dbReference>
<proteinExistence type="predicted"/>
<protein>
    <recommendedName>
        <fullName evidence="5">Signal peptidase I</fullName>
        <ecNumber evidence="5">3.4.21.89</ecNumber>
    </recommendedName>
</protein>
<sequence>MTTLAISATASPVTEAPTAGVFRRSLRFVGSTLGMLVLVGLLLVAGATIAVPAVIGATPLAVLTSSMEPTYPPGTLVVVQPTPAEDILVGDVVTFQLHSGKPAVVTHRVIEVAVNATGEHVFRTQGDNNPEPDPQPVREVQLKGKLLYAVPGLGWVQNALNGELRALLVPVIAGGLFLYAAITLARAAVDRRRRKRTELAAETQSREDA</sequence>
<dbReference type="InterPro" id="IPR001733">
    <property type="entry name" value="Peptidase_S26B"/>
</dbReference>
<dbReference type="GO" id="GO:0009003">
    <property type="term" value="F:signal peptidase activity"/>
    <property type="evidence" value="ECO:0007669"/>
    <property type="project" value="UniProtKB-EC"/>
</dbReference>
<dbReference type="PANTHER" id="PTHR10806">
    <property type="entry name" value="SIGNAL PEPTIDASE COMPLEX CATALYTIC SUBUNIT SEC11"/>
    <property type="match status" value="1"/>
</dbReference>
<dbReference type="RefSeq" id="WP_166291351.1">
    <property type="nucleotide sequence ID" value="NZ_CP049863.1"/>
</dbReference>
<evidence type="ECO:0000313" key="9">
    <source>
        <dbReference type="Proteomes" id="UP000502677"/>
    </source>
</evidence>
<dbReference type="EMBL" id="CP049863">
    <property type="protein sequence ID" value="QIK63345.1"/>
    <property type="molecule type" value="Genomic_DNA"/>
</dbReference>
<keyword evidence="3 6" id="KW-1133">Transmembrane helix</keyword>